<dbReference type="InterPro" id="IPR019285">
    <property type="entry name" value="DUF2336"/>
</dbReference>
<evidence type="ECO:0000313" key="2">
    <source>
        <dbReference type="Proteomes" id="UP000255207"/>
    </source>
</evidence>
<reference evidence="2" key="1">
    <citation type="submission" date="2018-07" db="EMBL/GenBank/DDBJ databases">
        <authorList>
            <person name="Safronova V.I."/>
            <person name="Chirak E.R."/>
            <person name="Sazanova A.L."/>
        </authorList>
    </citation>
    <scope>NUCLEOTIDE SEQUENCE [LARGE SCALE GENOMIC DNA]</scope>
    <source>
        <strain evidence="2">RCAM04685</strain>
    </source>
</reference>
<name>A0A370L5T2_9HYPH</name>
<keyword evidence="2" id="KW-1185">Reference proteome</keyword>
<dbReference type="RefSeq" id="WP_114829736.1">
    <property type="nucleotide sequence ID" value="NZ_QQTO01000033.1"/>
</dbReference>
<sequence length="341" mass="37623">MLDSLSKMPIEMSSDTRRQLLNAVTDLFLLDQEPSELSKEHYGEIATHSLNHLDSPERQAYAEQVAAVPSLPHQVAVTLAGDHDGEVARLVLKLSPVLTDADLAAIAVSQSQYHLVAIAERARLSSGLTDILVERGNRDVLHTVSNNEGAAFSDRGFDKLLERGGSDIAISSALAARADLTPDRATRVMRIVEELNDSGGLWSKRPDEAVTLARQARQQRLEVKLLQSELTEGTRSLDDVIAMLAREDRAYHLAQVIGQAADITTEQALRVLMQRDVSGIAVTCRSLNVGTPAFEAVLTMRVRRLYFAQKNIKDDLRGYATLDGATAERTMRFLKMRTKLR</sequence>
<dbReference type="OrthoDB" id="7888976at2"/>
<comment type="caution">
    <text evidence="1">The sequence shown here is derived from an EMBL/GenBank/DDBJ whole genome shotgun (WGS) entry which is preliminary data.</text>
</comment>
<organism evidence="1 2">
    <name type="scientific">Bosea caraganae</name>
    <dbReference type="NCBI Taxonomy" id="2763117"/>
    <lineage>
        <taxon>Bacteria</taxon>
        <taxon>Pseudomonadati</taxon>
        <taxon>Pseudomonadota</taxon>
        <taxon>Alphaproteobacteria</taxon>
        <taxon>Hyphomicrobiales</taxon>
        <taxon>Boseaceae</taxon>
        <taxon>Bosea</taxon>
    </lineage>
</organism>
<dbReference type="AlphaFoldDB" id="A0A370L5T2"/>
<evidence type="ECO:0000313" key="1">
    <source>
        <dbReference type="EMBL" id="RDJ24640.1"/>
    </source>
</evidence>
<dbReference type="EMBL" id="QQTP01000006">
    <property type="protein sequence ID" value="RDJ24640.1"/>
    <property type="molecule type" value="Genomic_DNA"/>
</dbReference>
<protein>
    <submittedName>
        <fullName evidence="1">DUF2336 domain-containing protein</fullName>
    </submittedName>
</protein>
<dbReference type="Pfam" id="PF10098">
    <property type="entry name" value="DUF2336"/>
    <property type="match status" value="1"/>
</dbReference>
<dbReference type="Proteomes" id="UP000255207">
    <property type="component" value="Unassembled WGS sequence"/>
</dbReference>
<proteinExistence type="predicted"/>
<gene>
    <name evidence="1" type="ORF">DWE98_13240</name>
</gene>
<accession>A0A370L5T2</accession>